<feature type="region of interest" description="N-terminal hotdog fold" evidence="7">
    <location>
        <begin position="913"/>
        <end position="1044"/>
    </location>
</feature>
<dbReference type="GeneID" id="31001058"/>
<dbReference type="Gene3D" id="3.40.50.12780">
    <property type="entry name" value="N-terminal domain of ligase-like"/>
    <property type="match status" value="1"/>
</dbReference>
<dbReference type="Gene3D" id="3.40.366.10">
    <property type="entry name" value="Malonyl-Coenzyme A Acyl Carrier Protein, domain 2"/>
    <property type="match status" value="1"/>
</dbReference>
<gene>
    <name evidence="11" type="ORF">UA08_01303</name>
</gene>
<dbReference type="SUPFAM" id="SSF50129">
    <property type="entry name" value="GroES-like"/>
    <property type="match status" value="1"/>
</dbReference>
<dbReference type="GO" id="GO:0016874">
    <property type="term" value="F:ligase activity"/>
    <property type="evidence" value="ECO:0007669"/>
    <property type="project" value="UniProtKB-KW"/>
</dbReference>
<organism evidence="11 12">
    <name type="scientific">Talaromyces atroroseus</name>
    <dbReference type="NCBI Taxonomy" id="1441469"/>
    <lineage>
        <taxon>Eukaryota</taxon>
        <taxon>Fungi</taxon>
        <taxon>Dikarya</taxon>
        <taxon>Ascomycota</taxon>
        <taxon>Pezizomycotina</taxon>
        <taxon>Eurotiomycetes</taxon>
        <taxon>Eurotiomycetidae</taxon>
        <taxon>Eurotiales</taxon>
        <taxon>Trichocomaceae</taxon>
        <taxon>Talaromyces</taxon>
        <taxon>Talaromyces sect. Trachyspermi</taxon>
    </lineage>
</organism>
<dbReference type="SMR" id="A0A1Q5Q9Z6"/>
<protein>
    <recommendedName>
        <fullName evidence="13">Carrier domain-containing protein</fullName>
    </recommendedName>
</protein>
<dbReference type="InterPro" id="IPR042099">
    <property type="entry name" value="ANL_N_sf"/>
</dbReference>
<dbReference type="InterPro" id="IPR042104">
    <property type="entry name" value="PKS_dehydratase_sf"/>
</dbReference>
<dbReference type="InterPro" id="IPR050091">
    <property type="entry name" value="PKS_NRPS_Biosynth_Enz"/>
</dbReference>
<dbReference type="InterPro" id="IPR020807">
    <property type="entry name" value="PKS_DH"/>
</dbReference>
<dbReference type="InterPro" id="IPR011032">
    <property type="entry name" value="GroES-like_sf"/>
</dbReference>
<dbReference type="InterPro" id="IPR014043">
    <property type="entry name" value="Acyl_transferase_dom"/>
</dbReference>
<dbReference type="Pfam" id="PF00668">
    <property type="entry name" value="Condensation"/>
    <property type="match status" value="1"/>
</dbReference>
<dbReference type="SUPFAM" id="SSF51735">
    <property type="entry name" value="NAD(P)-binding Rossmann-fold domains"/>
    <property type="match status" value="2"/>
</dbReference>
<dbReference type="Gene3D" id="3.40.47.10">
    <property type="match status" value="1"/>
</dbReference>
<evidence type="ECO:0000256" key="7">
    <source>
        <dbReference type="PROSITE-ProRule" id="PRU01363"/>
    </source>
</evidence>
<dbReference type="GO" id="GO:0031177">
    <property type="term" value="F:phosphopantetheine binding"/>
    <property type="evidence" value="ECO:0007669"/>
    <property type="project" value="InterPro"/>
</dbReference>
<dbReference type="Pfam" id="PF00550">
    <property type="entry name" value="PP-binding"/>
    <property type="match status" value="2"/>
</dbReference>
<dbReference type="Gene3D" id="3.30.559.10">
    <property type="entry name" value="Chloramphenicol acetyltransferase-like domain"/>
    <property type="match status" value="1"/>
</dbReference>
<evidence type="ECO:0000256" key="1">
    <source>
        <dbReference type="ARBA" id="ARBA00022450"/>
    </source>
</evidence>
<dbReference type="Pfam" id="PF21089">
    <property type="entry name" value="PKS_DH_N"/>
    <property type="match status" value="1"/>
</dbReference>
<dbReference type="FunFam" id="3.40.366.10:FF:000002">
    <property type="entry name" value="Probable polyketide synthase 2"/>
    <property type="match status" value="1"/>
</dbReference>
<dbReference type="RefSeq" id="XP_020122873.1">
    <property type="nucleotide sequence ID" value="XM_020260952.1"/>
</dbReference>
<dbReference type="EMBL" id="LFMY01000002">
    <property type="protein sequence ID" value="OKL62752.1"/>
    <property type="molecule type" value="Genomic_DNA"/>
</dbReference>
<keyword evidence="2" id="KW-0597">Phosphoprotein</keyword>
<dbReference type="SUPFAM" id="SSF55048">
    <property type="entry name" value="Probable ACP-binding domain of malonyl-CoA ACP transacylase"/>
    <property type="match status" value="1"/>
</dbReference>
<dbReference type="GO" id="GO:0006633">
    <property type="term" value="P:fatty acid biosynthetic process"/>
    <property type="evidence" value="ECO:0007669"/>
    <property type="project" value="TreeGrafter"/>
</dbReference>
<dbReference type="PROSITE" id="PS52019">
    <property type="entry name" value="PKS_MFAS_DH"/>
    <property type="match status" value="1"/>
</dbReference>
<dbReference type="InterPro" id="IPR049552">
    <property type="entry name" value="PKS_DH_N"/>
</dbReference>
<evidence type="ECO:0000256" key="6">
    <source>
        <dbReference type="ARBA" id="ARBA00029443"/>
    </source>
</evidence>
<dbReference type="InterPro" id="IPR036736">
    <property type="entry name" value="ACP-like_sf"/>
</dbReference>
<dbReference type="InterPro" id="IPR001227">
    <property type="entry name" value="Ac_transferase_dom_sf"/>
</dbReference>
<dbReference type="SUPFAM" id="SSF47336">
    <property type="entry name" value="ACP-like"/>
    <property type="match status" value="2"/>
</dbReference>
<dbReference type="PANTHER" id="PTHR43775:SF37">
    <property type="entry name" value="SI:DKEY-61P9.11"/>
    <property type="match status" value="1"/>
</dbReference>
<evidence type="ECO:0000313" key="11">
    <source>
        <dbReference type="EMBL" id="OKL62752.1"/>
    </source>
</evidence>
<name>A0A1Q5Q9Z6_TALAT</name>
<dbReference type="SUPFAM" id="SSF56801">
    <property type="entry name" value="Acetyl-CoA synthetase-like"/>
    <property type="match status" value="1"/>
</dbReference>
<keyword evidence="1" id="KW-0596">Phosphopantetheine</keyword>
<evidence type="ECO:0000256" key="2">
    <source>
        <dbReference type="ARBA" id="ARBA00022553"/>
    </source>
</evidence>
<dbReference type="InterPro" id="IPR009081">
    <property type="entry name" value="PP-bd_ACP"/>
</dbReference>
<feature type="domain" description="Ketosynthase family 3 (KS3)" evidence="9">
    <location>
        <begin position="7"/>
        <end position="429"/>
    </location>
</feature>
<dbReference type="SMART" id="SM00823">
    <property type="entry name" value="PKS_PP"/>
    <property type="match status" value="2"/>
</dbReference>
<dbReference type="Pfam" id="PF00109">
    <property type="entry name" value="ketoacyl-synt"/>
    <property type="match status" value="1"/>
</dbReference>
<proteinExistence type="inferred from homology"/>
<dbReference type="Gene3D" id="3.10.129.110">
    <property type="entry name" value="Polyketide synthase dehydratase"/>
    <property type="match status" value="1"/>
</dbReference>
<feature type="domain" description="Carrier" evidence="8">
    <location>
        <begin position="3229"/>
        <end position="3305"/>
    </location>
</feature>
<dbReference type="Gene3D" id="3.30.300.30">
    <property type="match status" value="1"/>
</dbReference>
<keyword evidence="4" id="KW-0808">Transferase</keyword>
<dbReference type="PROSITE" id="PS52004">
    <property type="entry name" value="KS3_2"/>
    <property type="match status" value="1"/>
</dbReference>
<evidence type="ECO:0000256" key="4">
    <source>
        <dbReference type="ARBA" id="ARBA00022679"/>
    </source>
</evidence>
<evidence type="ECO:0000256" key="5">
    <source>
        <dbReference type="ARBA" id="ARBA00023268"/>
    </source>
</evidence>
<dbReference type="InterPro" id="IPR023213">
    <property type="entry name" value="CAT-like_dom_sf"/>
</dbReference>
<keyword evidence="3" id="KW-0436">Ligase</keyword>
<dbReference type="Gene3D" id="1.10.1200.10">
    <property type="entry name" value="ACP-like"/>
    <property type="match status" value="1"/>
</dbReference>
<dbReference type="InterPro" id="IPR036291">
    <property type="entry name" value="NAD(P)-bd_dom_sf"/>
</dbReference>
<dbReference type="CDD" id="cd00833">
    <property type="entry name" value="PKS"/>
    <property type="match status" value="1"/>
</dbReference>
<dbReference type="Pfam" id="PF00698">
    <property type="entry name" value="Acyl_transf_1"/>
    <property type="match status" value="1"/>
</dbReference>
<evidence type="ECO:0000259" key="10">
    <source>
        <dbReference type="PROSITE" id="PS52019"/>
    </source>
</evidence>
<dbReference type="Pfam" id="PF16197">
    <property type="entry name" value="KAsynt_C_assoc"/>
    <property type="match status" value="1"/>
</dbReference>
<evidence type="ECO:0000259" key="8">
    <source>
        <dbReference type="PROSITE" id="PS50075"/>
    </source>
</evidence>
<dbReference type="InterPro" id="IPR016036">
    <property type="entry name" value="Malonyl_transacylase_ACP-bd"/>
</dbReference>
<comment type="caution">
    <text evidence="7">Lacks conserved residue(s) required for the propagation of feature annotation.</text>
</comment>
<dbReference type="Gene3D" id="3.90.180.10">
    <property type="entry name" value="Medium-chain alcohol dehydrogenases, catalytic domain"/>
    <property type="match status" value="1"/>
</dbReference>
<feature type="domain" description="Carrier" evidence="8">
    <location>
        <begin position="2104"/>
        <end position="2182"/>
    </location>
</feature>
<dbReference type="SMART" id="SM00825">
    <property type="entry name" value="PKS_KS"/>
    <property type="match status" value="1"/>
</dbReference>
<evidence type="ECO:0000313" key="12">
    <source>
        <dbReference type="Proteomes" id="UP000214365"/>
    </source>
</evidence>
<evidence type="ECO:0000259" key="9">
    <source>
        <dbReference type="PROSITE" id="PS52004"/>
    </source>
</evidence>
<dbReference type="InterPro" id="IPR057326">
    <property type="entry name" value="KR_dom"/>
</dbReference>
<dbReference type="InterPro" id="IPR045851">
    <property type="entry name" value="AMP-bd_C_sf"/>
</dbReference>
<dbReference type="OrthoDB" id="329835at2759"/>
<dbReference type="Pfam" id="PF02801">
    <property type="entry name" value="Ketoacyl-synt_C"/>
    <property type="match status" value="1"/>
</dbReference>
<keyword evidence="5" id="KW-0511">Multifunctional enzyme</keyword>
<dbReference type="GO" id="GO:0044550">
    <property type="term" value="P:secondary metabolite biosynthetic process"/>
    <property type="evidence" value="ECO:0007669"/>
    <property type="project" value="TreeGrafter"/>
</dbReference>
<dbReference type="InterPro" id="IPR000873">
    <property type="entry name" value="AMP-dep_synth/lig_dom"/>
</dbReference>
<sequence length="3727" mass="411651">MSKPHEDDDIAIIGMSCRFAGADSPSKLWDILASSQDVGSDITRFNVDGYYKPDGGRKKGLTNVRRAYLMEAPIDRFDNTFFNIAPLEAEAMDPQQRILLEVSYEAVENAGVPLHQFQGSDTAVYVATIVNDYQASLLRDIDQTPTYHATGTSNAILSNRISYAFDLHGASVSIDTACSGTMVGLHLAVNALKKGESQMALVCGANVILSPDMFVHMSELGFLSPSGRCRSFDASGDGYARGDGVAAILLKPLSQALRDGDTVRAVVKGTRLNQDGRTQGLTMPSGDAQRRNLEALYSQPGLSPADIQYVEAHGTGTAVGDPIEMGAIDAVFGDSHRTNKLVVGSIKSNIGHLESTAALAGIIKTVEALERGQIPPQMHFEKPNPKIDWNRVQVPTTIMNWPPTRNGVRRAGVNSFGFGGTNGHAVLEFHPVPDSPQGVIDESPFLFKVSAASESSLVELANAYADYVERVRPGLVDLSHTLLARRSTLKKSAYLIASSHEELVTALKEQKWKTLTLSNKPIHKIAFVFTGQGAQWPQMGKQLLNISPLFRSTISACDEALSALPDGPAWSIAEELKRPKETSRLSKASFSQPICTALQIGLVELWKSWGITPHDVVGHSSGEIGAAYSAGFLSLRDAIVIAYYRGLYLGENAPVRISKQRKGAMCAVGLGEAGCAEILQKYAGRIGLAAVNSPSSCTLSGDADAIEEVVSFCAEKGTFCRALRVDMAYHSDHMLPLAPSYENAMCASGIRESNMSHSTGEMFSSVFGRRLSASDITPGYWKENMVSTVRFMDAVSELALNSNPDVFIEIGPHPALTGPVRDILASIRVSDTVHLSSCTRGKPDLVAMLENVGEMISIGIPVNWPAVNAYFSSNSQTGRVLTDVPTYQWDHSSVNWGESRVSLAIQKRQFPRHELLGARAPNDTPLAPIWRNILSTKDLHWLDDCHEGTPRALPAAIFTLMAVEAGRQLSLCEKLDVNFMSLKDLKILNPFTMPQNAVETLFMARKSDGALNWQFEIQSGPIKSNIGTWERHCVGEITFSNYSIRSPDIQRSEAKAHDEEMFRYLKSLEIVQMPPVSDFKVSADLANGRFSRKIEGYENYPVHPLLLASLLDSSELLMLQKGPPAFYSIQCLDRIDLPLGSCRIEAGSFGTLLSHHSPVSGRARLDIAGQDEFLTIDGIHLHIDGLVQKGLPLASTFFTSRTVPDITYISRSTDMSISYILQLVTHQWPMSDIGLVGLSHPDILAITSSLKGTKAQERSQFRTLDIVDSSDLMDLESNRIRILDELDLSRKYHLLVGAAKSLISDVNHLLPHGIVCVQLKDPGDQEQFDKHFTEICRINGLSDNNWVLAKAHAPQNGTIVPRKVQIFAPTNRQVEPFKEYVDFEMIPLDDPFALDQWRNSMSGRASEEKVDIIIYDVGKRSILTTWHGSDFLPWIKALLGCANSVLWVGEQIEANPYQSVASSFVKTVKAEQPSIMISSLLFQGPQEPQFVARTTYDVLNDMIHGKRDVELIVKVGLIHSVRYFPDDALSATVGIIPPVVSDVSNADEYHLSVTGKESIALVHEKSVRHGPPAHGKVRVEIESSIIDDTDIVAFSGGGLSSTQWNGLGHYFAGRVIACLDDNADLRLGTRVVGFSPDADTHQHKLDIDSKYVHALPGSLSYSEAAVRFAVYLTARVLVSAIARPTAADTFRIGTPGLLGAALEETCRVLDVTTSDRLDADFYVTFDPKQGLLLNDRAVKIIKHCEQDHLRAFAYEMLTRGSISTTALSVFPIQDYKKAFASAKLQPFGTVLSHSAAQRLPEALIYPASRGQLFRHDGAYVLIGGLGGLGQHISRWMVHNGARHIYALSRSAAVSSEAQRLIAEMQDEGASIQVIRADATNSIVLQSALEEIRKSLPIKGCINLAMVLSDSAISTMTPEQWDSAVQVKIKSTWNLHVATMQEDDLDFFIMFSSVASIFGNRTQSNYATGNAFLNSMSSYRHSLNLPATTIALGPVVGIGVLANKEELLRSFHVSGFAASDAEELDQIMTAVVLESLSLERSVITVGFQMFEAIDGVIKSAPEQTQLYWTEYPEFSPLMDHKIGTGIANQKSLLEKLQESNSDTSAVAHEMLQDAFFACLQNLLGTQDARFDASMPLSKYGIDSLNAVAIRYWFFKEIGIDVPVFDILGSQNIEKLISRTLRKLYDVESADKTSIKKITAPERLENLTIRPLSHSQRRLWFLHNFLPDQTTYNLLLVCYIAGTVEPHLFAQAWTILMSRHEVLRSKIVDTPDGLQQIPVEGAEFPLRVIDTTADEFLAEVDRVSDLARSHVFNLEAGEVIRGWLVRSPAGTRFFLASHHLAWDRASSETVYSETTAIYKNLLAGKSPQESLQPVPYQFIDYTVWQDNYLRDKEVVNPLIGYWREKLRDIPDCVSLLPMSLTDKRPSTKLNQVGTLVRELDSELSAAIKTFCKHKGLTPFMFMASSIAALVNRLTGDEDIVINIPDGDRGHSAFDKLVGFTVNTLPIRSKFHNAMTYSKLLDEFRDSCLGAYEHRALPFDYLIQQLEVPRRTSHAAVSQITVNYQAQGSFQKVDYGTFQFVKYDHFNAKTQSDFVLEVEEQEGSGILKCSWEFDTALYNESGISDLAEMYAVFINDVITRDGDVMLEDVQLISSTDLKRLSSILQPSYELEPSLEQLNNDLFPELFTSAVSQSPNDPAVCDDTGSYTYVELNARTNAIANTLLRSGVSPGDSIAICSEQNKDFLMGIYGILRAGCSYVPIDPDFPLERIKTMLEDANVQRVLVEKVSSVQGQRILACGMKLSDMFEIDSIINLASDTDKTSPILIRPVNNLDPFCCIFTSGSTGRPKGIFLTHGQLRYQMEGYNKYIGLHRESKILLSSAIVFDMCLPAVYGAIQYGATVCVASREARYSPAKMVDFVVGHHISSCIFTSTQAQMLLNAPNKEKLVGWKEADSIVVGGEMTPAWFLREFYKILPHATLYNAYAPSETTVVNTLRRITLADSQRAGMPLEGPFFPARFHILDKKMRPVPFGVPGELYIAGPNVSKAYVNRPDVTAAAFFKDTWAPTVELEMGYGSLYRTGDLFRANRDGTVDILGRISSDRQVKIRGMRTELGEIENVIWDAYEAAKDEHNLKLSLVAVVYHRKPDSQDGTMAAYISLAEDSLEVSAEEKGQFRAYLSISLKASLPPHMLPAVFIFVDDLPRTVSGKVDYKVIALWPAPTVTSSAVTSNNSSVELTEVQTMIASVWKDILSIDSNLGPNDEFFALGGHSLMLVTLQQRLAAVSGVTIKLQDMFAYPSIAGFERLILNDTEATREDLVSDQVIDWAKEASLPMGTTWSIKDYVFRPPSSVVVTGASSMIGAHFVQHILATTQCQVYCIAVDVPGDEDPVSQVIATLSRWNLFSKLPQDAMQRLKAYKGSLSHGSLGLNESQLEFLDRNTDAIYHFDSDVSMMKNYRDIRAGNVGAMQFLIKFASSPTSGRVKHLHYLSTWGVPHLQTWATTQLENQEYLKGEEELTNMTPGQESSLGYLKCRWVSEAMLYKAAGRGLPVNIYRSCMAGTNADSQQGLDRTDINRRIIESALQTGLVPDFRSEKGGGMSWIELDFLVKSIDFLSRRAPLPGQDCAHQRARIYNVVSDQHFLYSQLVDLLGFARDGTKLRSVEPSKYLQALRATGHPEMMIHAEVIQSWYEVGWTPFQLQADDTLRLLKTEANLQPPHVDREFIMKRVVGEAGF</sequence>
<comment type="caution">
    <text evidence="11">The sequence shown here is derived from an EMBL/GenBank/DDBJ whole genome shotgun (WGS) entry which is preliminary data.</text>
</comment>
<dbReference type="GO" id="GO:0004312">
    <property type="term" value="F:fatty acid synthase activity"/>
    <property type="evidence" value="ECO:0007669"/>
    <property type="project" value="TreeGrafter"/>
</dbReference>
<dbReference type="Gene3D" id="3.30.559.30">
    <property type="entry name" value="Nonribosomal peptide synthetase, condensation domain"/>
    <property type="match status" value="1"/>
</dbReference>
<dbReference type="PANTHER" id="PTHR43775">
    <property type="entry name" value="FATTY ACID SYNTHASE"/>
    <property type="match status" value="1"/>
</dbReference>
<dbReference type="SMART" id="SM00827">
    <property type="entry name" value="PKS_AT"/>
    <property type="match status" value="1"/>
</dbReference>
<dbReference type="SUPFAM" id="SSF53901">
    <property type="entry name" value="Thiolase-like"/>
    <property type="match status" value="1"/>
</dbReference>
<evidence type="ECO:0008006" key="13">
    <source>
        <dbReference type="Google" id="ProtNLM"/>
    </source>
</evidence>
<dbReference type="InterPro" id="IPR016039">
    <property type="entry name" value="Thiolase-like"/>
</dbReference>
<feature type="domain" description="PKS/mFAS DH" evidence="10">
    <location>
        <begin position="913"/>
        <end position="1197"/>
    </location>
</feature>
<dbReference type="CDD" id="cd05930">
    <property type="entry name" value="A_NRPS"/>
    <property type="match status" value="1"/>
</dbReference>
<dbReference type="InterPro" id="IPR016035">
    <property type="entry name" value="Acyl_Trfase/lysoPLipase"/>
</dbReference>
<accession>A0A1Q5Q9Z6</accession>
<dbReference type="Pfam" id="PF00501">
    <property type="entry name" value="AMP-binding"/>
    <property type="match status" value="1"/>
</dbReference>
<reference evidence="11 12" key="1">
    <citation type="submission" date="2015-06" db="EMBL/GenBank/DDBJ databases">
        <title>Talaromyces atroroseus IBT 11181 draft genome.</title>
        <authorList>
            <person name="Rasmussen K.B."/>
            <person name="Rasmussen S."/>
            <person name="Petersen B."/>
            <person name="Sicheritz-Ponten T."/>
            <person name="Mortensen U.H."/>
            <person name="Thrane U."/>
        </authorList>
    </citation>
    <scope>NUCLEOTIDE SEQUENCE [LARGE SCALE GENOMIC DNA]</scope>
    <source>
        <strain evidence="11 12">IBT 11181</strain>
    </source>
</reference>
<dbReference type="PROSITE" id="PS50075">
    <property type="entry name" value="CARRIER"/>
    <property type="match status" value="2"/>
</dbReference>
<dbReference type="InterPro" id="IPR049900">
    <property type="entry name" value="PKS_mFAS_DH"/>
</dbReference>
<evidence type="ECO:0000256" key="3">
    <source>
        <dbReference type="ARBA" id="ARBA00022598"/>
    </source>
</evidence>
<dbReference type="InterPro" id="IPR013120">
    <property type="entry name" value="FAR_NAD-bd"/>
</dbReference>
<dbReference type="Pfam" id="PF08659">
    <property type="entry name" value="KR"/>
    <property type="match status" value="1"/>
</dbReference>
<dbReference type="Gene3D" id="3.40.50.720">
    <property type="entry name" value="NAD(P)-binding Rossmann-like Domain"/>
    <property type="match status" value="2"/>
</dbReference>
<dbReference type="SUPFAM" id="SSF52151">
    <property type="entry name" value="FabD/lysophospholipase-like"/>
    <property type="match status" value="1"/>
</dbReference>
<comment type="similarity">
    <text evidence="6">In the C-terminal section; belongs to the NRP synthetase family.</text>
</comment>
<dbReference type="InterPro" id="IPR032821">
    <property type="entry name" value="PKS_assoc"/>
</dbReference>
<dbReference type="Pfam" id="PF07993">
    <property type="entry name" value="NAD_binding_4"/>
    <property type="match status" value="1"/>
</dbReference>
<dbReference type="InterPro" id="IPR014030">
    <property type="entry name" value="Ketoacyl_synth_N"/>
</dbReference>
<feature type="region of interest" description="C-terminal hotdog fold" evidence="7">
    <location>
        <begin position="1056"/>
        <end position="1197"/>
    </location>
</feature>
<dbReference type="STRING" id="1441469.A0A1Q5Q9Z6"/>
<dbReference type="InterPro" id="IPR020806">
    <property type="entry name" value="PKS_PP-bd"/>
</dbReference>
<dbReference type="Proteomes" id="UP000214365">
    <property type="component" value="Unassembled WGS sequence"/>
</dbReference>
<dbReference type="InterPro" id="IPR001242">
    <property type="entry name" value="Condensation_dom"/>
</dbReference>
<dbReference type="SUPFAM" id="SSF52777">
    <property type="entry name" value="CoA-dependent acyltransferases"/>
    <property type="match status" value="2"/>
</dbReference>
<dbReference type="SMART" id="SM00826">
    <property type="entry name" value="PKS_DH"/>
    <property type="match status" value="1"/>
</dbReference>
<dbReference type="InterPro" id="IPR013968">
    <property type="entry name" value="PKS_KR"/>
</dbReference>
<dbReference type="SMART" id="SM00822">
    <property type="entry name" value="PKS_KR"/>
    <property type="match status" value="1"/>
</dbReference>
<dbReference type="InterPro" id="IPR014031">
    <property type="entry name" value="Ketoacyl_synth_C"/>
</dbReference>
<dbReference type="Gene3D" id="3.30.70.3290">
    <property type="match status" value="1"/>
</dbReference>
<dbReference type="InterPro" id="IPR020841">
    <property type="entry name" value="PKS_Beta-ketoAc_synthase_dom"/>
</dbReference>
<keyword evidence="12" id="KW-1185">Reference proteome</keyword>